<dbReference type="InterPro" id="IPR014756">
    <property type="entry name" value="Ig_E-set"/>
</dbReference>
<dbReference type="OrthoDB" id="9795530at2"/>
<evidence type="ECO:0000313" key="3">
    <source>
        <dbReference type="Proteomes" id="UP000078070"/>
    </source>
</evidence>
<accession>A0A1A9F242</accession>
<gene>
    <name evidence="2" type="ORF">A8C75_17275</name>
</gene>
<dbReference type="EMBL" id="CP015839">
    <property type="protein sequence ID" value="ANG64050.1"/>
    <property type="molecule type" value="Genomic_DNA"/>
</dbReference>
<keyword evidence="3" id="KW-1185">Reference proteome</keyword>
<evidence type="ECO:0000259" key="1">
    <source>
        <dbReference type="Pfam" id="PF08770"/>
    </source>
</evidence>
<protein>
    <recommendedName>
        <fullName evidence="1">Sulphur oxidation protein SoxZ domain-containing protein</fullName>
    </recommendedName>
</protein>
<dbReference type="Gene3D" id="2.60.40.10">
    <property type="entry name" value="Immunoglobulins"/>
    <property type="match status" value="1"/>
</dbReference>
<dbReference type="InterPro" id="IPR014880">
    <property type="entry name" value="SoxZ_dom"/>
</dbReference>
<dbReference type="STRING" id="1821621.A8C75_17275"/>
<name>A0A1A9F242_9GAMM</name>
<sequence>MRVETSIKDDIITVRLFLEHGMAAQSGCIADAADALFIRELSVRYRGEKVFGAALSPAMSADPFLRFRFRGTGGASLVISWNDSQGADDSYSHEIA</sequence>
<feature type="domain" description="Sulphur oxidation protein SoxZ" evidence="1">
    <location>
        <begin position="3"/>
        <end position="92"/>
    </location>
</feature>
<dbReference type="RefSeq" id="WP_067385307.1">
    <property type="nucleotide sequence ID" value="NZ_CP015839.1"/>
</dbReference>
<dbReference type="Proteomes" id="UP000078070">
    <property type="component" value="Chromosome"/>
</dbReference>
<reference evidence="3" key="1">
    <citation type="submission" date="2016-05" db="EMBL/GenBank/DDBJ databases">
        <authorList>
            <person name="Baek K."/>
            <person name="Yang S.-J."/>
        </authorList>
    </citation>
    <scope>NUCLEOTIDE SEQUENCE [LARGE SCALE GENOMIC DNA]</scope>
    <source>
        <strain evidence="3">ST58-10</strain>
    </source>
</reference>
<dbReference type="KEGG" id="mars:A8C75_17275"/>
<dbReference type="Pfam" id="PF08770">
    <property type="entry name" value="SoxZ"/>
    <property type="match status" value="1"/>
</dbReference>
<organism evidence="2 3">
    <name type="scientific">Marinobacterium aestuarii</name>
    <dbReference type="NCBI Taxonomy" id="1821621"/>
    <lineage>
        <taxon>Bacteria</taxon>
        <taxon>Pseudomonadati</taxon>
        <taxon>Pseudomonadota</taxon>
        <taxon>Gammaproteobacteria</taxon>
        <taxon>Oceanospirillales</taxon>
        <taxon>Oceanospirillaceae</taxon>
        <taxon>Marinobacterium</taxon>
    </lineage>
</organism>
<proteinExistence type="predicted"/>
<reference evidence="2 3" key="2">
    <citation type="journal article" date="2018" name="Int. J. Syst. Evol. Microbiol.">
        <title>Marinobacterium aestuarii sp. nov., a benzene-degrading marine bacterium isolated from estuary sediment.</title>
        <authorList>
            <person name="Bae S.S."/>
            <person name="Jung J."/>
            <person name="Chung D."/>
            <person name="Baek K."/>
        </authorList>
    </citation>
    <scope>NUCLEOTIDE SEQUENCE [LARGE SCALE GENOMIC DNA]</scope>
    <source>
        <strain evidence="2 3">ST58-10</strain>
    </source>
</reference>
<dbReference type="SUPFAM" id="SSF81296">
    <property type="entry name" value="E set domains"/>
    <property type="match status" value="1"/>
</dbReference>
<dbReference type="InterPro" id="IPR013783">
    <property type="entry name" value="Ig-like_fold"/>
</dbReference>
<evidence type="ECO:0000313" key="2">
    <source>
        <dbReference type="EMBL" id="ANG64050.1"/>
    </source>
</evidence>
<dbReference type="AlphaFoldDB" id="A0A1A9F242"/>